<reference evidence="1 2" key="1">
    <citation type="journal article" date="2021" name="Hortic Res">
        <title>High-quality reference genome and annotation aids understanding of berry development for evergreen blueberry (Vaccinium darrowii).</title>
        <authorList>
            <person name="Yu J."/>
            <person name="Hulse-Kemp A.M."/>
            <person name="Babiker E."/>
            <person name="Staton M."/>
        </authorList>
    </citation>
    <scope>NUCLEOTIDE SEQUENCE [LARGE SCALE GENOMIC DNA]</scope>
    <source>
        <strain evidence="2">cv. NJ 8807/NJ 8810</strain>
        <tissue evidence="1">Young leaf</tissue>
    </source>
</reference>
<keyword evidence="2" id="KW-1185">Reference proteome</keyword>
<protein>
    <submittedName>
        <fullName evidence="1">Uncharacterized protein</fullName>
    </submittedName>
</protein>
<proteinExistence type="predicted"/>
<evidence type="ECO:0000313" key="1">
    <source>
        <dbReference type="EMBL" id="KAH7851247.1"/>
    </source>
</evidence>
<accession>A0ACB7YDM2</accession>
<dbReference type="EMBL" id="CM037158">
    <property type="protein sequence ID" value="KAH7851247.1"/>
    <property type="molecule type" value="Genomic_DNA"/>
</dbReference>
<gene>
    <name evidence="1" type="ORF">Vadar_009019</name>
</gene>
<dbReference type="Proteomes" id="UP000828048">
    <property type="component" value="Chromosome 8"/>
</dbReference>
<comment type="caution">
    <text evidence="1">The sequence shown here is derived from an EMBL/GenBank/DDBJ whole genome shotgun (WGS) entry which is preliminary data.</text>
</comment>
<name>A0ACB7YDM2_9ERIC</name>
<evidence type="ECO:0000313" key="2">
    <source>
        <dbReference type="Proteomes" id="UP000828048"/>
    </source>
</evidence>
<organism evidence="1 2">
    <name type="scientific">Vaccinium darrowii</name>
    <dbReference type="NCBI Taxonomy" id="229202"/>
    <lineage>
        <taxon>Eukaryota</taxon>
        <taxon>Viridiplantae</taxon>
        <taxon>Streptophyta</taxon>
        <taxon>Embryophyta</taxon>
        <taxon>Tracheophyta</taxon>
        <taxon>Spermatophyta</taxon>
        <taxon>Magnoliopsida</taxon>
        <taxon>eudicotyledons</taxon>
        <taxon>Gunneridae</taxon>
        <taxon>Pentapetalae</taxon>
        <taxon>asterids</taxon>
        <taxon>Ericales</taxon>
        <taxon>Ericaceae</taxon>
        <taxon>Vaccinioideae</taxon>
        <taxon>Vaccinieae</taxon>
        <taxon>Vaccinium</taxon>
    </lineage>
</organism>
<sequence length="569" mass="62101">MDDTTFSYPPIDPTTFDLIVVGTGLPESILAAAASSTGKTVLHLDPNPYYGSHFSSLPLSDLPSFLLSHSQPAAVSLPTDLTTFSQSDADDSTTASQSDLVTVDLTTRPVYSDVEISSHSAELLELSRKFNLDLTGPRVLFCADSAVDLMLKSGANQYVEFKNVDGTFLCSGDGKLSSVPDSRSAIFKDSSLGLAEKNRLGSFFKLVEGHLKEVGSDGGSRRISEEDLERPFVEFLDKMRLPVKIKSIIIYAIAMADYDQDKLEGCKNVLKTREGINRLALYHSSVGRFHNALGALIYPIYGQGELSQAFCRRAAVKGCLYVLRMPVKALLIDKESGSCKGAKVASGQHLFSNEMVLGPSFMIPWPLANSLPDFLQAKLEDIGRDVRGKVARGICITNSSLKTDVSTCLVVYPPKSLYTEQVTSIRVLQIGSSLAVCPSGMFVVYLSTFCDDAIQGKKSLHAAINTIFSVATSETRENSSYEKSEDGEVKPNLLWSALYIQELSMGSFDPFCFTHMPDGSLNYNDLVDSTKEVFQKMFPQEEFFPETTFSQLDDDGELGPSPSDDSLDS</sequence>